<gene>
    <name evidence="1" type="ORF">PNBC_00925</name>
</gene>
<dbReference type="Proteomes" id="UP000077134">
    <property type="component" value="Unassembled WGS sequence"/>
</dbReference>
<dbReference type="OrthoDB" id="34339at2"/>
<dbReference type="KEGG" id="pcx:LPB68_07845"/>
<dbReference type="PANTHER" id="PTHR35336">
    <property type="entry name" value="ADENOSYLCOBINAMIDE AMIDOHYDROLASE"/>
    <property type="match status" value="1"/>
</dbReference>
<dbReference type="AlphaFoldDB" id="A0A167GIK8"/>
<dbReference type="InterPro" id="IPR002808">
    <property type="entry name" value="AdoCbi_amidolase"/>
</dbReference>
<dbReference type="Pfam" id="PF01955">
    <property type="entry name" value="CbiZ"/>
    <property type="match status" value="1"/>
</dbReference>
<evidence type="ECO:0008006" key="3">
    <source>
        <dbReference type="Google" id="ProtNLM"/>
    </source>
</evidence>
<dbReference type="PANTHER" id="PTHR35336:SF5">
    <property type="entry name" value="ADENOSYLCOBINAMIDE AMIDOHYDROLASE"/>
    <property type="match status" value="1"/>
</dbReference>
<evidence type="ECO:0000313" key="1">
    <source>
        <dbReference type="EMBL" id="OAB77606.1"/>
    </source>
</evidence>
<accession>A0A167GIK8</accession>
<keyword evidence="2" id="KW-1185">Reference proteome</keyword>
<dbReference type="InterPro" id="IPR052209">
    <property type="entry name" value="CbiZ"/>
</dbReference>
<sequence>MTTPFLNGDHYTYKSLVWEDLMLTRHERHLLLQLPTHVDCLSSAIFGGGMRKIDRIANIYVDRRYDCNDPEKDIEKLFQEWNYPQEYTAGLLTAVQLEHAAVLEENGKDASLFCCTTAGISNGARAGSERTTFPVYQPGTINTMLMIDARMTQAAMVNAVITAVEAKTAALADLGIRDVENGLVATGTTTDAIVVGVSQSTSYPIAHRYCGTATDLGAVIGRLVYGTVRESLIAAGVKTS</sequence>
<dbReference type="STRING" id="1763538.LPB68_07845"/>
<evidence type="ECO:0000313" key="2">
    <source>
        <dbReference type="Proteomes" id="UP000077134"/>
    </source>
</evidence>
<comment type="caution">
    <text evidence="1">The sequence shown here is derived from an EMBL/GenBank/DDBJ whole genome shotgun (WGS) entry which is preliminary data.</text>
</comment>
<protein>
    <recommendedName>
        <fullName evidence="3">Adenosylcobinamide amidohydrolase</fullName>
    </recommendedName>
</protein>
<dbReference type="EMBL" id="LSFN01000002">
    <property type="protein sequence ID" value="OAB77606.1"/>
    <property type="molecule type" value="Genomic_DNA"/>
</dbReference>
<organism evidence="1 2">
    <name type="scientific">Paenibacillus crassostreae</name>
    <dbReference type="NCBI Taxonomy" id="1763538"/>
    <lineage>
        <taxon>Bacteria</taxon>
        <taxon>Bacillati</taxon>
        <taxon>Bacillota</taxon>
        <taxon>Bacilli</taxon>
        <taxon>Bacillales</taxon>
        <taxon>Paenibacillaceae</taxon>
        <taxon>Paenibacillus</taxon>
    </lineage>
</organism>
<proteinExistence type="predicted"/>
<name>A0A167GIK8_9BACL</name>
<reference evidence="1 2" key="1">
    <citation type="submission" date="2016-02" db="EMBL/GenBank/DDBJ databases">
        <title>Paenibacillus sp. LPB0068, isolated from Crassostrea gigas.</title>
        <authorList>
            <person name="Shin S.-K."/>
            <person name="Yi H."/>
        </authorList>
    </citation>
    <scope>NUCLEOTIDE SEQUENCE [LARGE SCALE GENOMIC DNA]</scope>
    <source>
        <strain evidence="1 2">LPB0068</strain>
    </source>
</reference>